<evidence type="ECO:0000256" key="1">
    <source>
        <dbReference type="SAM" id="SignalP"/>
    </source>
</evidence>
<keyword evidence="2" id="KW-0378">Hydrolase</keyword>
<dbReference type="EMBL" id="MU001499">
    <property type="protein sequence ID" value="KAF2445956.1"/>
    <property type="molecule type" value="Genomic_DNA"/>
</dbReference>
<dbReference type="GO" id="GO:0051118">
    <property type="term" value="F:glucan endo-1,3-alpha-glucosidase activity"/>
    <property type="evidence" value="ECO:0007669"/>
    <property type="project" value="InterPro"/>
</dbReference>
<sequence length="442" mass="48256">MRFLAGWSVAAFAVLASCAPSAPLNRRDCTSKGIFAHYMIGEIFEEHTKKDIQDAIDLGLDAFALNINSLQSWATNTVEHLFKNADDLGFKLFFSFDFGPDNFGDPSEVVDYLKPFLSRPSYYAHNGKQLVTTFGGEQFDDGKISQFKSNVGGNVLFIPGLYNLAPSADLFSKNPSYDGVFGWNSWPSSSAGNVETTPETTDDAVWAQAVSNSPGKLRIAGLSPVNFKHYAGQNWYRRGEQNLEVRMAALLKDQADMIEIQTWNDAPESHYIGNIWDEPNTGNTEAQGWYKGFDHTGYQQVIKAFAKAWHNCESAENMVPTNGKSVQGAFWHHTLTVDGDCSADPKGKPNPLPAEDSVSGVVLAAKGSAGLVAVVNNGDKELGKLTLKEGYNSFKFDNLSAGKVQLEVWDGSNLVGGGYSNQDVQTSSDICNYNFQVVGFPG</sequence>
<comment type="caution">
    <text evidence="2">The sequence shown here is derived from an EMBL/GenBank/DDBJ whole genome shotgun (WGS) entry which is preliminary data.</text>
</comment>
<organism evidence="2 3">
    <name type="scientific">Karstenula rhodostoma CBS 690.94</name>
    <dbReference type="NCBI Taxonomy" id="1392251"/>
    <lineage>
        <taxon>Eukaryota</taxon>
        <taxon>Fungi</taxon>
        <taxon>Dikarya</taxon>
        <taxon>Ascomycota</taxon>
        <taxon>Pezizomycotina</taxon>
        <taxon>Dothideomycetes</taxon>
        <taxon>Pleosporomycetidae</taxon>
        <taxon>Pleosporales</taxon>
        <taxon>Massarineae</taxon>
        <taxon>Didymosphaeriaceae</taxon>
        <taxon>Karstenula</taxon>
    </lineage>
</organism>
<feature type="signal peptide" evidence="1">
    <location>
        <begin position="1"/>
        <end position="18"/>
    </location>
</feature>
<reference evidence="2" key="1">
    <citation type="journal article" date="2020" name="Stud. Mycol.">
        <title>101 Dothideomycetes genomes: a test case for predicting lifestyles and emergence of pathogens.</title>
        <authorList>
            <person name="Haridas S."/>
            <person name="Albert R."/>
            <person name="Binder M."/>
            <person name="Bloem J."/>
            <person name="Labutti K."/>
            <person name="Salamov A."/>
            <person name="Andreopoulos B."/>
            <person name="Baker S."/>
            <person name="Barry K."/>
            <person name="Bills G."/>
            <person name="Bluhm B."/>
            <person name="Cannon C."/>
            <person name="Castanera R."/>
            <person name="Culley D."/>
            <person name="Daum C."/>
            <person name="Ezra D."/>
            <person name="Gonzalez J."/>
            <person name="Henrissat B."/>
            <person name="Kuo A."/>
            <person name="Liang C."/>
            <person name="Lipzen A."/>
            <person name="Lutzoni F."/>
            <person name="Magnuson J."/>
            <person name="Mondo S."/>
            <person name="Nolan M."/>
            <person name="Ohm R."/>
            <person name="Pangilinan J."/>
            <person name="Park H.-J."/>
            <person name="Ramirez L."/>
            <person name="Alfaro M."/>
            <person name="Sun H."/>
            <person name="Tritt A."/>
            <person name="Yoshinaga Y."/>
            <person name="Zwiers L.-H."/>
            <person name="Turgeon B."/>
            <person name="Goodwin S."/>
            <person name="Spatafora J."/>
            <person name="Crous P."/>
            <person name="Grigoriev I."/>
        </authorList>
    </citation>
    <scope>NUCLEOTIDE SEQUENCE</scope>
    <source>
        <strain evidence="2">CBS 690.94</strain>
    </source>
</reference>
<keyword evidence="1" id="KW-0732">Signal</keyword>
<proteinExistence type="predicted"/>
<dbReference type="CDD" id="cd11577">
    <property type="entry name" value="GH71"/>
    <property type="match status" value="1"/>
</dbReference>
<name>A0A9P4UD53_9PLEO</name>
<dbReference type="Pfam" id="PF03659">
    <property type="entry name" value="Glyco_hydro_71"/>
    <property type="match status" value="1"/>
</dbReference>
<accession>A0A9P4UD53</accession>
<dbReference type="AlphaFoldDB" id="A0A9P4UD53"/>
<dbReference type="OrthoDB" id="3257981at2759"/>
<dbReference type="PROSITE" id="PS51257">
    <property type="entry name" value="PROKAR_LIPOPROTEIN"/>
    <property type="match status" value="1"/>
</dbReference>
<keyword evidence="3" id="KW-1185">Reference proteome</keyword>
<evidence type="ECO:0000313" key="2">
    <source>
        <dbReference type="EMBL" id="KAF2445956.1"/>
    </source>
</evidence>
<gene>
    <name evidence="2" type="ORF">P171DRAFT_277013</name>
</gene>
<dbReference type="Proteomes" id="UP000799764">
    <property type="component" value="Unassembled WGS sequence"/>
</dbReference>
<protein>
    <submittedName>
        <fullName evidence="2">Glycoside hydrolase family 71 protein</fullName>
    </submittedName>
</protein>
<evidence type="ECO:0000313" key="3">
    <source>
        <dbReference type="Proteomes" id="UP000799764"/>
    </source>
</evidence>
<dbReference type="Gene3D" id="3.20.20.80">
    <property type="entry name" value="Glycosidases"/>
    <property type="match status" value="1"/>
</dbReference>
<dbReference type="InterPro" id="IPR005197">
    <property type="entry name" value="Glyco_hydro_71"/>
</dbReference>
<feature type="chain" id="PRO_5040152483" evidence="1">
    <location>
        <begin position="19"/>
        <end position="442"/>
    </location>
</feature>